<protein>
    <submittedName>
        <fullName evidence="2">Type II secretion system GspH family protein</fullName>
    </submittedName>
</protein>
<dbReference type="EMBL" id="JAHLFN010000016">
    <property type="protein sequence ID" value="MBU3841730.1"/>
    <property type="molecule type" value="Genomic_DNA"/>
</dbReference>
<dbReference type="Proteomes" id="UP000724657">
    <property type="component" value="Unassembled WGS sequence"/>
</dbReference>
<name>A0A9E2KYI1_9FUSO</name>
<organism evidence="2 3">
    <name type="scientific">Candidatus Fusobacterium pullicola</name>
    <dbReference type="NCBI Taxonomy" id="2838601"/>
    <lineage>
        <taxon>Bacteria</taxon>
        <taxon>Fusobacteriati</taxon>
        <taxon>Fusobacteriota</taxon>
        <taxon>Fusobacteriia</taxon>
        <taxon>Fusobacteriales</taxon>
        <taxon>Fusobacteriaceae</taxon>
        <taxon>Fusobacterium</taxon>
    </lineage>
</organism>
<reference evidence="2" key="2">
    <citation type="submission" date="2021-04" db="EMBL/GenBank/DDBJ databases">
        <authorList>
            <person name="Gilroy R."/>
        </authorList>
    </citation>
    <scope>NUCLEOTIDE SEQUENCE</scope>
    <source>
        <strain evidence="2">A6-441</strain>
    </source>
</reference>
<comment type="caution">
    <text evidence="2">The sequence shown here is derived from an EMBL/GenBank/DDBJ whole genome shotgun (WGS) entry which is preliminary data.</text>
</comment>
<dbReference type="AlphaFoldDB" id="A0A9E2KYI1"/>
<evidence type="ECO:0000313" key="3">
    <source>
        <dbReference type="Proteomes" id="UP000724657"/>
    </source>
</evidence>
<feature type="transmembrane region" description="Helical" evidence="1">
    <location>
        <begin position="12"/>
        <end position="30"/>
    </location>
</feature>
<dbReference type="NCBIfam" id="TIGR02532">
    <property type="entry name" value="IV_pilin_GFxxxE"/>
    <property type="match status" value="1"/>
</dbReference>
<evidence type="ECO:0000313" key="2">
    <source>
        <dbReference type="EMBL" id="MBU3841730.1"/>
    </source>
</evidence>
<accession>A0A9E2KYI1</accession>
<keyword evidence="1" id="KW-0812">Transmembrane</keyword>
<dbReference type="InterPro" id="IPR012902">
    <property type="entry name" value="N_methyl_site"/>
</dbReference>
<reference evidence="2" key="1">
    <citation type="journal article" date="2021" name="PeerJ">
        <title>Extensive microbial diversity within the chicken gut microbiome revealed by metagenomics and culture.</title>
        <authorList>
            <person name="Gilroy R."/>
            <person name="Ravi A."/>
            <person name="Getino M."/>
            <person name="Pursley I."/>
            <person name="Horton D.L."/>
            <person name="Alikhan N.F."/>
            <person name="Baker D."/>
            <person name="Gharbi K."/>
            <person name="Hall N."/>
            <person name="Watson M."/>
            <person name="Adriaenssens E.M."/>
            <person name="Foster-Nyarko E."/>
            <person name="Jarju S."/>
            <person name="Secka A."/>
            <person name="Antonio M."/>
            <person name="Oren A."/>
            <person name="Chaudhuri R.R."/>
            <person name="La Ragione R."/>
            <person name="Hildebrand F."/>
            <person name="Pallen M.J."/>
        </authorList>
    </citation>
    <scope>NUCLEOTIDE SEQUENCE</scope>
    <source>
        <strain evidence="2">A6-441</strain>
    </source>
</reference>
<proteinExistence type="predicted"/>
<evidence type="ECO:0000256" key="1">
    <source>
        <dbReference type="SAM" id="Phobius"/>
    </source>
</evidence>
<sequence length="197" mass="22401">MKKNRGFSLLELIVTLGLFSIFSLIVFPLLRVSHSLNTAIIKQSLLEKDEVKIISLIEDCIENSNILKSEYSGKEYIKNGVAILNHEQVIELVLKENFFKCVSQKGNTLFLEYPVSDGNTIFYTFIIFQFFAGELIILECKESFNDIVVENSSIVLKKVYGSFEKTETGVIINLNISNSDFSETRSLKGYANFKKEI</sequence>
<gene>
    <name evidence="2" type="ORF">IAA47_01810</name>
</gene>
<keyword evidence="1" id="KW-0472">Membrane</keyword>
<keyword evidence="1" id="KW-1133">Transmembrane helix</keyword>
<dbReference type="Pfam" id="PF07963">
    <property type="entry name" value="N_methyl"/>
    <property type="match status" value="1"/>
</dbReference>
<dbReference type="PROSITE" id="PS00409">
    <property type="entry name" value="PROKAR_NTER_METHYL"/>
    <property type="match status" value="1"/>
</dbReference>